<reference evidence="2 3" key="1">
    <citation type="journal article" date="2009" name="Nature">
        <title>Evolution of pathogenicity and sexual reproduction in eight Candida genomes.</title>
        <authorList>
            <person name="Butler G."/>
            <person name="Rasmussen M.D."/>
            <person name="Lin M.F."/>
            <person name="Santos M.A."/>
            <person name="Sakthikumar S."/>
            <person name="Munro C.A."/>
            <person name="Rheinbay E."/>
            <person name="Grabherr M."/>
            <person name="Forche A."/>
            <person name="Reedy J.L."/>
            <person name="Agrafioti I."/>
            <person name="Arnaud M.B."/>
            <person name="Bates S."/>
            <person name="Brown A.J."/>
            <person name="Brunke S."/>
            <person name="Costanzo M.C."/>
            <person name="Fitzpatrick D.A."/>
            <person name="de Groot P.W."/>
            <person name="Harris D."/>
            <person name="Hoyer L.L."/>
            <person name="Hube B."/>
            <person name="Klis F.M."/>
            <person name="Kodira C."/>
            <person name="Lennard N."/>
            <person name="Logue M.E."/>
            <person name="Martin R."/>
            <person name="Neiman A.M."/>
            <person name="Nikolaou E."/>
            <person name="Quail M.A."/>
            <person name="Quinn J."/>
            <person name="Santos M.C."/>
            <person name="Schmitzberger F.F."/>
            <person name="Sherlock G."/>
            <person name="Shah P."/>
            <person name="Silverstein K.A."/>
            <person name="Skrzypek M.S."/>
            <person name="Soll D."/>
            <person name="Staggs R."/>
            <person name="Stansfield I."/>
            <person name="Stumpf M.P."/>
            <person name="Sudbery P.E."/>
            <person name="Srikantha T."/>
            <person name="Zeng Q."/>
            <person name="Berman J."/>
            <person name="Berriman M."/>
            <person name="Heitman J."/>
            <person name="Gow N.A."/>
            <person name="Lorenz M.C."/>
            <person name="Birren B.W."/>
            <person name="Kellis M."/>
            <person name="Cuomo C.A."/>
        </authorList>
    </citation>
    <scope>NUCLEOTIDE SEQUENCE [LARGE SCALE GENOMIC DNA]</scope>
    <source>
        <strain evidence="2 3">ATCC 42720</strain>
    </source>
</reference>
<name>C4Y4Z6_CLAL4</name>
<dbReference type="InParanoid" id="C4Y4Z6"/>
<accession>C4Y4Z6</accession>
<protein>
    <submittedName>
        <fullName evidence="2">Uncharacterized protein</fullName>
    </submittedName>
</protein>
<gene>
    <name evidence="2" type="ORF">CLUG_03230</name>
</gene>
<dbReference type="Proteomes" id="UP000007703">
    <property type="component" value="Unassembled WGS sequence"/>
</dbReference>
<dbReference type="VEuPathDB" id="FungiDB:CLUG_03230"/>
<evidence type="ECO:0000313" key="2">
    <source>
        <dbReference type="EMBL" id="EEQ39103.1"/>
    </source>
</evidence>
<evidence type="ECO:0000256" key="1">
    <source>
        <dbReference type="SAM" id="MobiDB-lite"/>
    </source>
</evidence>
<dbReference type="KEGG" id="clu:CLUG_03230"/>
<feature type="region of interest" description="Disordered" evidence="1">
    <location>
        <begin position="1"/>
        <end position="20"/>
    </location>
</feature>
<proteinExistence type="predicted"/>
<organism evidence="2 3">
    <name type="scientific">Clavispora lusitaniae (strain ATCC 42720)</name>
    <name type="common">Yeast</name>
    <name type="synonym">Candida lusitaniae</name>
    <dbReference type="NCBI Taxonomy" id="306902"/>
    <lineage>
        <taxon>Eukaryota</taxon>
        <taxon>Fungi</taxon>
        <taxon>Dikarya</taxon>
        <taxon>Ascomycota</taxon>
        <taxon>Saccharomycotina</taxon>
        <taxon>Pichiomycetes</taxon>
        <taxon>Metschnikowiaceae</taxon>
        <taxon>Clavispora</taxon>
    </lineage>
</organism>
<dbReference type="HOGENOM" id="CLU_949964_0_0_1"/>
<evidence type="ECO:0000313" key="3">
    <source>
        <dbReference type="Proteomes" id="UP000007703"/>
    </source>
</evidence>
<sequence length="293" mass="33014">MEVAKEMMQGNDAKETKHTATTQIKKIEMGVGIGSHIPFHYTIIQDPSPSSKTHLEKPKPLFLLAGHLPGQLRRILPVHVQLPQHLFLLFSLEPVSLEHVSFRRPVQSEFALLCPTEILRNVLGISDVFDHDVGRLGMVQVVILLVCETGDLLFEPESVAVEFRHDILAAVVPAVEKRKVHDDGRRQKRAEPSGSRIESLVGVHFAQNHVSARVKAGSRSRRVVEPLHGLVDLFVSCWVFRNGRKPFWSIAGQLEFRRISFGGSDISWIIWVIWGFWRNPAFWVGSSVEVVGH</sequence>
<dbReference type="AlphaFoldDB" id="C4Y4Z6"/>
<dbReference type="EMBL" id="CH408079">
    <property type="protein sequence ID" value="EEQ39103.1"/>
    <property type="molecule type" value="Genomic_DNA"/>
</dbReference>